<dbReference type="InterPro" id="IPR027417">
    <property type="entry name" value="P-loop_NTPase"/>
</dbReference>
<dbReference type="CDD" id="cd03244">
    <property type="entry name" value="ABCC_MRP_domain2"/>
    <property type="match status" value="1"/>
</dbReference>
<dbReference type="CDD" id="cd18596">
    <property type="entry name" value="ABC_6TM_VMR1_D1_like"/>
    <property type="match status" value="1"/>
</dbReference>
<evidence type="ECO:0000259" key="11">
    <source>
        <dbReference type="PROSITE" id="PS50893"/>
    </source>
</evidence>
<evidence type="ECO:0008006" key="15">
    <source>
        <dbReference type="Google" id="ProtNLM"/>
    </source>
</evidence>
<keyword evidence="4" id="KW-0677">Repeat</keyword>
<dbReference type="InterPro" id="IPR011527">
    <property type="entry name" value="ABC1_TM_dom"/>
</dbReference>
<evidence type="ECO:0000256" key="8">
    <source>
        <dbReference type="ARBA" id="ARBA00023136"/>
    </source>
</evidence>
<evidence type="ECO:0000256" key="9">
    <source>
        <dbReference type="SAM" id="MobiDB-lite"/>
    </source>
</evidence>
<dbReference type="SUPFAM" id="SSF52540">
    <property type="entry name" value="P-loop containing nucleoside triphosphate hydrolases"/>
    <property type="match status" value="2"/>
</dbReference>
<name>A0A409VHX3_9AGAR</name>
<feature type="region of interest" description="Disordered" evidence="9">
    <location>
        <begin position="430"/>
        <end position="485"/>
    </location>
</feature>
<feature type="transmembrane region" description="Helical" evidence="10">
    <location>
        <begin position="84"/>
        <end position="103"/>
    </location>
</feature>
<feature type="domain" description="ABC transmembrane type-1" evidence="12">
    <location>
        <begin position="491"/>
        <end position="698"/>
    </location>
</feature>
<dbReference type="InterPro" id="IPR003593">
    <property type="entry name" value="AAA+_ATPase"/>
</dbReference>
<feature type="transmembrane region" description="Helical" evidence="10">
    <location>
        <begin position="1296"/>
        <end position="1315"/>
    </location>
</feature>
<dbReference type="GO" id="GO:0140359">
    <property type="term" value="F:ABC-type transporter activity"/>
    <property type="evidence" value="ECO:0007669"/>
    <property type="project" value="InterPro"/>
</dbReference>
<dbReference type="InterPro" id="IPR017871">
    <property type="entry name" value="ABC_transporter-like_CS"/>
</dbReference>
<feature type="transmembrane region" description="Helical" evidence="10">
    <location>
        <begin position="341"/>
        <end position="362"/>
    </location>
</feature>
<dbReference type="Gene3D" id="1.20.1560.10">
    <property type="entry name" value="ABC transporter type 1, transmembrane domain"/>
    <property type="match status" value="2"/>
</dbReference>
<feature type="transmembrane region" description="Helical" evidence="10">
    <location>
        <begin position="1079"/>
        <end position="1102"/>
    </location>
</feature>
<dbReference type="InterPro" id="IPR050173">
    <property type="entry name" value="ABC_transporter_C-like"/>
</dbReference>
<keyword evidence="2" id="KW-0813">Transport</keyword>
<dbReference type="InParanoid" id="A0A409VHX3"/>
<feature type="domain" description="ABC transporter" evidence="11">
    <location>
        <begin position="1356"/>
        <end position="1593"/>
    </location>
</feature>
<evidence type="ECO:0000256" key="4">
    <source>
        <dbReference type="ARBA" id="ARBA00022737"/>
    </source>
</evidence>
<feature type="transmembrane region" description="Helical" evidence="10">
    <location>
        <begin position="584"/>
        <end position="606"/>
    </location>
</feature>
<gene>
    <name evidence="13" type="ORF">CVT26_000792</name>
</gene>
<dbReference type="CDD" id="cd18604">
    <property type="entry name" value="ABC_6TM_VMR1_D2_like"/>
    <property type="match status" value="1"/>
</dbReference>
<evidence type="ECO:0000256" key="3">
    <source>
        <dbReference type="ARBA" id="ARBA00022692"/>
    </source>
</evidence>
<evidence type="ECO:0000256" key="7">
    <source>
        <dbReference type="ARBA" id="ARBA00022989"/>
    </source>
</evidence>
<dbReference type="FunFam" id="1.20.1560.10:FF:000013">
    <property type="entry name" value="ABC transporter C family member 2"/>
    <property type="match status" value="1"/>
</dbReference>
<dbReference type="GO" id="GO:0016887">
    <property type="term" value="F:ATP hydrolysis activity"/>
    <property type="evidence" value="ECO:0007669"/>
    <property type="project" value="InterPro"/>
</dbReference>
<accession>A0A409VHX3</accession>
<protein>
    <recommendedName>
        <fullName evidence="15">P-loop containing nucleoside triphosphate hydrolase protein</fullName>
    </recommendedName>
</protein>
<feature type="transmembrane region" description="Helical" evidence="10">
    <location>
        <begin position="1025"/>
        <end position="1044"/>
    </location>
</feature>
<feature type="domain" description="ABC transporter" evidence="11">
    <location>
        <begin position="752"/>
        <end position="982"/>
    </location>
</feature>
<dbReference type="PANTHER" id="PTHR24223">
    <property type="entry name" value="ATP-BINDING CASSETTE SUB-FAMILY C"/>
    <property type="match status" value="1"/>
</dbReference>
<evidence type="ECO:0000259" key="12">
    <source>
        <dbReference type="PROSITE" id="PS50929"/>
    </source>
</evidence>
<dbReference type="FunCoup" id="A0A409VHX3">
    <property type="interactions" value="37"/>
</dbReference>
<feature type="domain" description="ABC transmembrane type-1" evidence="12">
    <location>
        <begin position="1040"/>
        <end position="1319"/>
    </location>
</feature>
<dbReference type="Proteomes" id="UP000284706">
    <property type="component" value="Unassembled WGS sequence"/>
</dbReference>
<dbReference type="STRING" id="231916.A0A409VHX3"/>
<dbReference type="EMBL" id="NHYE01005644">
    <property type="protein sequence ID" value="PPQ65858.1"/>
    <property type="molecule type" value="Genomic_DNA"/>
</dbReference>
<sequence length="1609" mass="178023">MFVLSTPDLQKVDLRLLPAGVSGVFLALQLVGALITSVKHIRKRSTPQSESQTGDSDPSDITPDGRLIQKLQNLPYDCGGFRTFGFLVARVVGALALLYLSTITTLEICKKDSVEDLVGCSEFWMTAAFAYAAALALATLFTPKKSGWNARFHNVVLLSAFGVYLYRDVWPFATYDSEPADAGEGSVLWAKLVILSITAVIIPLFIPRQYVPVDPQDPAPEINSEQTASWISLLTYTYLDYLIVLANKVSHLAYDQLPPLADYDRSRYLTSRAFPYLDPFSGAKRRHLFFGLLLVFKFETLAMLILITCHGLLNFLAPIGINRTLAYLETQGSDASVKPWVWIVFMFAGPASLSFIEHRYLYVQTKIRVRSQALITQLVFQHSLRIRLKAETTAESVEDGQPVSNREVVEEESLHSAGSSLLLDTNSTAAGSEAGDVGASQLSSRTASTSTVTGKAREPSSATLQGSVKGKAKASAPEAVSSTKKSKRSADNLIGKINNLVTTDLDNIQEGADFLALTYYAPLQIVLSMAFLYRILGWSAIVGFLLTVVLTPIVGYLGKVIQDLQSVKMKSTDARVQEISEGDVIVEVTILALLMEFSAVGVIRMIKLFGWEYKMAGRLDDKRKEELQWLWKLKYLKTINELCSVFIPSLTTVITYATYTVIMKEELTASTIFSSMAVFQILREQLHRASWQYNLLVDAKVSLDRVSEYLQTAELLDQFSRPQASLNDLPIIPVAEESPELGFRHATFAWSVEEDDGSLTPSSRKFRLHIDGELLFKRNSINLIIGPTGSGKTSILMALLGEMHFIPSRADSWFNLPRQGGVAYAAQESWVQNATIRENILFGSDYDEQRYQKVIYQCALEHDLQLFEAGDKTEVGERGLTLSGGQKARITLARAIYSPAQIILLDDVLAALDVHTSAWIVDKCLRGDLVKGRTVLLVTHNVKLASPVAHFIVSLGLDGSINTQGYEVEEALKGDPVLAAEVRQEEVAAAEAKEAEPSMEKKPDGKLIVAEEIVEGHITWRSMMLLFKGLGGSHYILFAIWWALSMFGEEALYTLQVWFLGVWGSQYETHDPSEVNLRYYISGFTALLFGHLIFWGFVQIYYNYRTIRASRVIHAELIDSVFGSTLRWLDETPTARIITRCTQDIRTIDGPIMQNLMWLSNQSAGMLTKLAVIIIFTPVFLFPAIAVAIVGALLGKAYLKAQLSIKREMSNARSPLLAHFSAAMHGLVSIRAYGAQEAVSAESLKRIDFYCRCAAISFNVNRWIGFRIDILGATFTSALAFYLVYGSSVGAANTGFSLNMAITFSIYIFWMIRIYNEFEVQSNSLERIQGYIDIEHEPKPTASGEPPAAWPTSGDLRVENLSARYSQTGPMVLHNLSFHITPGQRVGIVGRTGSGKSSLTLALLRCIITEGTVYYDGLATDKINLDALRTNITIIPQTPELLSGTLRQNLDPFDQNDDATLNDALRAAGLFSLQEDAGEVRLTLDSKIAGGGGNLSVGQRQIIALARAMVRGSKLLILDEATSAIDYKTDAVIQRTLRNQLGKDVTVLTVAHRLQTIMDADKIMVLENGRIVEFDDPRELIKKEKGVFRALVDESGDREMLYAIANGPR</sequence>
<organism evidence="13 14">
    <name type="scientific">Gymnopilus dilepis</name>
    <dbReference type="NCBI Taxonomy" id="231916"/>
    <lineage>
        <taxon>Eukaryota</taxon>
        <taxon>Fungi</taxon>
        <taxon>Dikarya</taxon>
        <taxon>Basidiomycota</taxon>
        <taxon>Agaricomycotina</taxon>
        <taxon>Agaricomycetes</taxon>
        <taxon>Agaricomycetidae</taxon>
        <taxon>Agaricales</taxon>
        <taxon>Agaricineae</taxon>
        <taxon>Hymenogastraceae</taxon>
        <taxon>Gymnopilus</taxon>
    </lineage>
</organism>
<evidence type="ECO:0000256" key="1">
    <source>
        <dbReference type="ARBA" id="ARBA00004141"/>
    </source>
</evidence>
<keyword evidence="14" id="KW-1185">Reference proteome</keyword>
<feature type="transmembrane region" description="Helical" evidence="10">
    <location>
        <begin position="288"/>
        <end position="321"/>
    </location>
</feature>
<dbReference type="PROSITE" id="PS50929">
    <property type="entry name" value="ABC_TM1F"/>
    <property type="match status" value="2"/>
</dbReference>
<dbReference type="SUPFAM" id="SSF90123">
    <property type="entry name" value="ABC transporter transmembrane region"/>
    <property type="match status" value="2"/>
</dbReference>
<feature type="transmembrane region" description="Helical" evidence="10">
    <location>
        <begin position="186"/>
        <end position="206"/>
    </location>
</feature>
<evidence type="ECO:0000256" key="2">
    <source>
        <dbReference type="ARBA" id="ARBA00022448"/>
    </source>
</evidence>
<dbReference type="InterPro" id="IPR003439">
    <property type="entry name" value="ABC_transporter-like_ATP-bd"/>
</dbReference>
<dbReference type="SMART" id="SM00382">
    <property type="entry name" value="AAA"/>
    <property type="match status" value="2"/>
</dbReference>
<dbReference type="OrthoDB" id="6500128at2759"/>
<evidence type="ECO:0000313" key="14">
    <source>
        <dbReference type="Proteomes" id="UP000284706"/>
    </source>
</evidence>
<dbReference type="PROSITE" id="PS00211">
    <property type="entry name" value="ABC_TRANSPORTER_1"/>
    <property type="match status" value="1"/>
</dbReference>
<dbReference type="GO" id="GO:0005524">
    <property type="term" value="F:ATP binding"/>
    <property type="evidence" value="ECO:0007669"/>
    <property type="project" value="UniProtKB-KW"/>
</dbReference>
<feature type="compositionally biased region" description="Polar residues" evidence="9">
    <location>
        <begin position="440"/>
        <end position="453"/>
    </location>
</feature>
<dbReference type="FunFam" id="3.40.50.300:FF:000838">
    <property type="entry name" value="ABC multidrug transporter (Eurofung)"/>
    <property type="match status" value="1"/>
</dbReference>
<evidence type="ECO:0000256" key="5">
    <source>
        <dbReference type="ARBA" id="ARBA00022741"/>
    </source>
</evidence>
<feature type="transmembrane region" description="Helical" evidence="10">
    <location>
        <begin position="1264"/>
        <end position="1284"/>
    </location>
</feature>
<evidence type="ECO:0000256" key="6">
    <source>
        <dbReference type="ARBA" id="ARBA00022840"/>
    </source>
</evidence>
<dbReference type="GO" id="GO:0016020">
    <property type="term" value="C:membrane"/>
    <property type="evidence" value="ECO:0007669"/>
    <property type="project" value="UniProtKB-SubCell"/>
</dbReference>
<keyword evidence="8 10" id="KW-0472">Membrane</keyword>
<evidence type="ECO:0000256" key="10">
    <source>
        <dbReference type="SAM" id="Phobius"/>
    </source>
</evidence>
<comment type="subcellular location">
    <subcellularLocation>
        <location evidence="1">Membrane</location>
        <topology evidence="1">Multi-pass membrane protein</topology>
    </subcellularLocation>
</comment>
<feature type="transmembrane region" description="Helical" evidence="10">
    <location>
        <begin position="535"/>
        <end position="557"/>
    </location>
</feature>
<feature type="transmembrane region" description="Helical" evidence="10">
    <location>
        <begin position="123"/>
        <end position="141"/>
    </location>
</feature>
<feature type="transmembrane region" description="Helical" evidence="10">
    <location>
        <begin position="1170"/>
        <end position="1195"/>
    </location>
</feature>
<keyword evidence="3 10" id="KW-0812">Transmembrane</keyword>
<feature type="transmembrane region" description="Helical" evidence="10">
    <location>
        <begin position="16"/>
        <end position="35"/>
    </location>
</feature>
<keyword evidence="6" id="KW-0067">ATP-binding</keyword>
<dbReference type="PANTHER" id="PTHR24223:SF356">
    <property type="entry name" value="ATP-BINDING CASSETTE TRANSPORTER ABC4"/>
    <property type="match status" value="1"/>
</dbReference>
<evidence type="ECO:0000313" key="13">
    <source>
        <dbReference type="EMBL" id="PPQ65858.1"/>
    </source>
</evidence>
<reference evidence="13 14" key="1">
    <citation type="journal article" date="2018" name="Evol. Lett.">
        <title>Horizontal gene cluster transfer increased hallucinogenic mushroom diversity.</title>
        <authorList>
            <person name="Reynolds H.T."/>
            <person name="Vijayakumar V."/>
            <person name="Gluck-Thaler E."/>
            <person name="Korotkin H.B."/>
            <person name="Matheny P.B."/>
            <person name="Slot J.C."/>
        </authorList>
    </citation>
    <scope>NUCLEOTIDE SEQUENCE [LARGE SCALE GENOMIC DNA]</scope>
    <source>
        <strain evidence="13 14">SRW20</strain>
    </source>
</reference>
<keyword evidence="7 10" id="KW-1133">Transmembrane helix</keyword>
<dbReference type="Pfam" id="PF00005">
    <property type="entry name" value="ABC_tran"/>
    <property type="match status" value="2"/>
</dbReference>
<dbReference type="Pfam" id="PF00664">
    <property type="entry name" value="ABC_membrane"/>
    <property type="match status" value="2"/>
</dbReference>
<comment type="caution">
    <text evidence="13">The sequence shown here is derived from an EMBL/GenBank/DDBJ whole genome shotgun (WGS) entry which is preliminary data.</text>
</comment>
<keyword evidence="5" id="KW-0547">Nucleotide-binding</keyword>
<dbReference type="Gene3D" id="3.40.50.300">
    <property type="entry name" value="P-loop containing nucleotide triphosphate hydrolases"/>
    <property type="match status" value="2"/>
</dbReference>
<dbReference type="InterPro" id="IPR036640">
    <property type="entry name" value="ABC1_TM_sf"/>
</dbReference>
<dbReference type="PROSITE" id="PS50893">
    <property type="entry name" value="ABC_TRANSPORTER_2"/>
    <property type="match status" value="2"/>
</dbReference>
<dbReference type="CDD" id="cd03250">
    <property type="entry name" value="ABCC_MRP_domain1"/>
    <property type="match status" value="1"/>
</dbReference>
<feature type="transmembrane region" description="Helical" evidence="10">
    <location>
        <begin position="148"/>
        <end position="166"/>
    </location>
</feature>
<proteinExistence type="predicted"/>